<sequence length="195" mass="21984">MGTTSDLPSLHYSRSGSLPVSAFGSVTSRRDYAVTIFNTKRWNAASEGIMEVEPDIENMTLNEYLEYEAEMKRQSDTNHESGNILNFPNFPATNEFSRICEQDVDLEKEDDQEDDSDAPATKSILDELLEEFGDEIMNVTMVDEEVDSNPTRDIEELERLLAKDPQSHFIEIQVVGKVAMIDIARGSKLGAWLRA</sequence>
<reference evidence="1" key="2">
    <citation type="submission" date="2022-01" db="EMBL/GenBank/DDBJ databases">
        <authorList>
            <person name="Yamashiro T."/>
            <person name="Shiraishi A."/>
            <person name="Satake H."/>
            <person name="Nakayama K."/>
        </authorList>
    </citation>
    <scope>NUCLEOTIDE SEQUENCE</scope>
</reference>
<evidence type="ECO:0000313" key="1">
    <source>
        <dbReference type="EMBL" id="GJT81258.1"/>
    </source>
</evidence>
<evidence type="ECO:0000313" key="2">
    <source>
        <dbReference type="Proteomes" id="UP001151760"/>
    </source>
</evidence>
<proteinExistence type="predicted"/>
<gene>
    <name evidence="1" type="ORF">Tco_1055600</name>
</gene>
<accession>A0ABQ5H045</accession>
<comment type="caution">
    <text evidence="1">The sequence shown here is derived from an EMBL/GenBank/DDBJ whole genome shotgun (WGS) entry which is preliminary data.</text>
</comment>
<protein>
    <submittedName>
        <fullName evidence="1">Uncharacterized protein</fullName>
    </submittedName>
</protein>
<keyword evidence="2" id="KW-1185">Reference proteome</keyword>
<dbReference type="EMBL" id="BQNB010019066">
    <property type="protein sequence ID" value="GJT81258.1"/>
    <property type="molecule type" value="Genomic_DNA"/>
</dbReference>
<reference evidence="1" key="1">
    <citation type="journal article" date="2022" name="Int. J. Mol. Sci.">
        <title>Draft Genome of Tanacetum Coccineum: Genomic Comparison of Closely Related Tanacetum-Family Plants.</title>
        <authorList>
            <person name="Yamashiro T."/>
            <person name="Shiraishi A."/>
            <person name="Nakayama K."/>
            <person name="Satake H."/>
        </authorList>
    </citation>
    <scope>NUCLEOTIDE SEQUENCE</scope>
</reference>
<organism evidence="1 2">
    <name type="scientific">Tanacetum coccineum</name>
    <dbReference type="NCBI Taxonomy" id="301880"/>
    <lineage>
        <taxon>Eukaryota</taxon>
        <taxon>Viridiplantae</taxon>
        <taxon>Streptophyta</taxon>
        <taxon>Embryophyta</taxon>
        <taxon>Tracheophyta</taxon>
        <taxon>Spermatophyta</taxon>
        <taxon>Magnoliopsida</taxon>
        <taxon>eudicotyledons</taxon>
        <taxon>Gunneridae</taxon>
        <taxon>Pentapetalae</taxon>
        <taxon>asterids</taxon>
        <taxon>campanulids</taxon>
        <taxon>Asterales</taxon>
        <taxon>Asteraceae</taxon>
        <taxon>Asteroideae</taxon>
        <taxon>Anthemideae</taxon>
        <taxon>Anthemidinae</taxon>
        <taxon>Tanacetum</taxon>
    </lineage>
</organism>
<name>A0ABQ5H045_9ASTR</name>
<dbReference type="Proteomes" id="UP001151760">
    <property type="component" value="Unassembled WGS sequence"/>
</dbReference>